<evidence type="ECO:0000256" key="2">
    <source>
        <dbReference type="ARBA" id="ARBA00023125"/>
    </source>
</evidence>
<dbReference type="InterPro" id="IPR036390">
    <property type="entry name" value="WH_DNA-bd_sf"/>
</dbReference>
<dbReference type="PRINTS" id="PR00034">
    <property type="entry name" value="HTHCRP"/>
</dbReference>
<feature type="domain" description="HTH crp-type" evidence="4">
    <location>
        <begin position="115"/>
        <end position="186"/>
    </location>
</feature>
<keyword evidence="3" id="KW-0804">Transcription</keyword>
<dbReference type="InterPro" id="IPR018490">
    <property type="entry name" value="cNMP-bd_dom_sf"/>
</dbReference>
<dbReference type="Pfam" id="PF13545">
    <property type="entry name" value="HTH_Crp_2"/>
    <property type="match status" value="1"/>
</dbReference>
<keyword evidence="1" id="KW-0805">Transcription regulation</keyword>
<reference evidence="5" key="1">
    <citation type="journal article" date="2014" name="Int. J. Syst. Evol. Microbiol.">
        <title>Complete genome sequence of Corynebacterium casei LMG S-19264T (=DSM 44701T), isolated from a smear-ripened cheese.</title>
        <authorList>
            <consortium name="US DOE Joint Genome Institute (JGI-PGF)"/>
            <person name="Walter F."/>
            <person name="Albersmeier A."/>
            <person name="Kalinowski J."/>
            <person name="Ruckert C."/>
        </authorList>
    </citation>
    <scope>NUCLEOTIDE SEQUENCE</scope>
    <source>
        <strain evidence="5">VKM B-1513</strain>
    </source>
</reference>
<evidence type="ECO:0000259" key="4">
    <source>
        <dbReference type="PROSITE" id="PS51063"/>
    </source>
</evidence>
<evidence type="ECO:0000256" key="1">
    <source>
        <dbReference type="ARBA" id="ARBA00023015"/>
    </source>
</evidence>
<dbReference type="Proteomes" id="UP001143486">
    <property type="component" value="Unassembled WGS sequence"/>
</dbReference>
<evidence type="ECO:0000313" key="5">
    <source>
        <dbReference type="EMBL" id="GLK52454.1"/>
    </source>
</evidence>
<protein>
    <recommendedName>
        <fullName evidence="4">HTH crp-type domain-containing protein</fullName>
    </recommendedName>
</protein>
<dbReference type="SUPFAM" id="SSF46785">
    <property type="entry name" value="Winged helix' DNA-binding domain"/>
    <property type="match status" value="1"/>
</dbReference>
<dbReference type="InterPro" id="IPR036388">
    <property type="entry name" value="WH-like_DNA-bd_sf"/>
</dbReference>
<keyword evidence="6" id="KW-1185">Reference proteome</keyword>
<dbReference type="SMART" id="SM00419">
    <property type="entry name" value="HTH_CRP"/>
    <property type="match status" value="1"/>
</dbReference>
<dbReference type="AlphaFoldDB" id="A0A9W6MP03"/>
<dbReference type="Gene3D" id="1.10.10.10">
    <property type="entry name" value="Winged helix-like DNA-binding domain superfamily/Winged helix DNA-binding domain"/>
    <property type="match status" value="1"/>
</dbReference>
<dbReference type="GO" id="GO:0006355">
    <property type="term" value="P:regulation of DNA-templated transcription"/>
    <property type="evidence" value="ECO:0007669"/>
    <property type="project" value="InterPro"/>
</dbReference>
<dbReference type="SUPFAM" id="SSF51206">
    <property type="entry name" value="cAMP-binding domain-like"/>
    <property type="match status" value="1"/>
</dbReference>
<proteinExistence type="predicted"/>
<organism evidence="5 6">
    <name type="scientific">Maricaulis virginensis</name>
    <dbReference type="NCBI Taxonomy" id="144022"/>
    <lineage>
        <taxon>Bacteria</taxon>
        <taxon>Pseudomonadati</taxon>
        <taxon>Pseudomonadota</taxon>
        <taxon>Alphaproteobacteria</taxon>
        <taxon>Maricaulales</taxon>
        <taxon>Maricaulaceae</taxon>
        <taxon>Maricaulis</taxon>
    </lineage>
</organism>
<sequence length="188" mass="21517">MIQETRRTLASHTPVYFAGDRATDLVRVERGVVMVFNLFEDGRRQIVDFVTAGELLHFQFDGELDHYAEAITEVELVSAPSDAALSDPVWAEYIFQQMRGRLDRDRRHVTLLAQKSAAERLAEFLIIVSDRLSTPIGDIELPMTRQEIADYTGLTIETVSRLFSRWMRERRLVVTGKRTYRIEGALAA</sequence>
<dbReference type="Pfam" id="PF00027">
    <property type="entry name" value="cNMP_binding"/>
    <property type="match status" value="1"/>
</dbReference>
<comment type="caution">
    <text evidence="5">The sequence shown here is derived from an EMBL/GenBank/DDBJ whole genome shotgun (WGS) entry which is preliminary data.</text>
</comment>
<dbReference type="InterPro" id="IPR000595">
    <property type="entry name" value="cNMP-bd_dom"/>
</dbReference>
<dbReference type="InterPro" id="IPR012318">
    <property type="entry name" value="HTH_CRP"/>
</dbReference>
<gene>
    <name evidence="5" type="ORF">GCM10017621_19620</name>
</gene>
<reference evidence="5" key="2">
    <citation type="submission" date="2023-01" db="EMBL/GenBank/DDBJ databases">
        <authorList>
            <person name="Sun Q."/>
            <person name="Evtushenko L."/>
        </authorList>
    </citation>
    <scope>NUCLEOTIDE SEQUENCE</scope>
    <source>
        <strain evidence="5">VKM B-1513</strain>
    </source>
</reference>
<keyword evidence="2" id="KW-0238">DNA-binding</keyword>
<dbReference type="Gene3D" id="2.60.120.10">
    <property type="entry name" value="Jelly Rolls"/>
    <property type="match status" value="1"/>
</dbReference>
<dbReference type="GO" id="GO:0003677">
    <property type="term" value="F:DNA binding"/>
    <property type="evidence" value="ECO:0007669"/>
    <property type="project" value="UniProtKB-KW"/>
</dbReference>
<dbReference type="PROSITE" id="PS51063">
    <property type="entry name" value="HTH_CRP_2"/>
    <property type="match status" value="1"/>
</dbReference>
<dbReference type="InterPro" id="IPR014710">
    <property type="entry name" value="RmlC-like_jellyroll"/>
</dbReference>
<name>A0A9W6MP03_9PROT</name>
<dbReference type="CDD" id="cd00092">
    <property type="entry name" value="HTH_CRP"/>
    <property type="match status" value="1"/>
</dbReference>
<evidence type="ECO:0000313" key="6">
    <source>
        <dbReference type="Proteomes" id="UP001143486"/>
    </source>
</evidence>
<evidence type="ECO:0000256" key="3">
    <source>
        <dbReference type="ARBA" id="ARBA00023163"/>
    </source>
</evidence>
<accession>A0A9W6MP03</accession>
<dbReference type="RefSeq" id="WP_271186823.1">
    <property type="nucleotide sequence ID" value="NZ_BSFE01000005.1"/>
</dbReference>
<dbReference type="EMBL" id="BSFE01000005">
    <property type="protein sequence ID" value="GLK52454.1"/>
    <property type="molecule type" value="Genomic_DNA"/>
</dbReference>